<comment type="caution">
    <text evidence="7">The sequence shown here is derived from an EMBL/GenBank/DDBJ whole genome shotgun (WGS) entry which is preliminary data.</text>
</comment>
<dbReference type="SUPFAM" id="SSF48452">
    <property type="entry name" value="TPR-like"/>
    <property type="match status" value="1"/>
</dbReference>
<dbReference type="SMART" id="SM00862">
    <property type="entry name" value="Trans_reg_C"/>
    <property type="match status" value="1"/>
</dbReference>
<evidence type="ECO:0000256" key="5">
    <source>
        <dbReference type="PROSITE-ProRule" id="PRU01091"/>
    </source>
</evidence>
<keyword evidence="8" id="KW-1185">Reference proteome</keyword>
<dbReference type="EMBL" id="JAYFSI010000002">
    <property type="protein sequence ID" value="MEA5360353.1"/>
    <property type="molecule type" value="Genomic_DNA"/>
</dbReference>
<dbReference type="PROSITE" id="PS51755">
    <property type="entry name" value="OMPR_PHOB"/>
    <property type="match status" value="1"/>
</dbReference>
<dbReference type="SUPFAM" id="SSF46894">
    <property type="entry name" value="C-terminal effector domain of the bipartite response regulators"/>
    <property type="match status" value="1"/>
</dbReference>
<evidence type="ECO:0000256" key="1">
    <source>
        <dbReference type="ARBA" id="ARBA00005820"/>
    </source>
</evidence>
<protein>
    <submittedName>
        <fullName evidence="7">AfsR/SARP family transcriptional regulator</fullName>
    </submittedName>
</protein>
<evidence type="ECO:0000313" key="8">
    <source>
        <dbReference type="Proteomes" id="UP001304298"/>
    </source>
</evidence>
<accession>A0ABU5R2B8</accession>
<gene>
    <name evidence="7" type="ORF">VA596_12470</name>
</gene>
<dbReference type="RefSeq" id="WP_323326418.1">
    <property type="nucleotide sequence ID" value="NZ_JAYFSI010000002.1"/>
</dbReference>
<dbReference type="InterPro" id="IPR001867">
    <property type="entry name" value="OmpR/PhoB-type_DNA-bd"/>
</dbReference>
<evidence type="ECO:0000259" key="6">
    <source>
        <dbReference type="PROSITE" id="PS51755"/>
    </source>
</evidence>
<dbReference type="CDD" id="cd15831">
    <property type="entry name" value="BTAD"/>
    <property type="match status" value="1"/>
</dbReference>
<feature type="domain" description="OmpR/PhoB-type" evidence="6">
    <location>
        <begin position="1"/>
        <end position="96"/>
    </location>
</feature>
<dbReference type="InterPro" id="IPR011990">
    <property type="entry name" value="TPR-like_helical_dom_sf"/>
</dbReference>
<dbReference type="Gene3D" id="1.10.10.10">
    <property type="entry name" value="Winged helix-like DNA-binding domain superfamily/Winged helix DNA-binding domain"/>
    <property type="match status" value="1"/>
</dbReference>
<organism evidence="7 8">
    <name type="scientific">Amycolatopsis heterodermiae</name>
    <dbReference type="NCBI Taxonomy" id="3110235"/>
    <lineage>
        <taxon>Bacteria</taxon>
        <taxon>Bacillati</taxon>
        <taxon>Actinomycetota</taxon>
        <taxon>Actinomycetes</taxon>
        <taxon>Pseudonocardiales</taxon>
        <taxon>Pseudonocardiaceae</taxon>
        <taxon>Amycolatopsis</taxon>
    </lineage>
</organism>
<reference evidence="7 8" key="1">
    <citation type="submission" date="2023-12" db="EMBL/GenBank/DDBJ databases">
        <title>Amycolatopsis sp. V23-08.</title>
        <authorList>
            <person name="Somphong A."/>
        </authorList>
    </citation>
    <scope>NUCLEOTIDE SEQUENCE [LARGE SCALE GENOMIC DNA]</scope>
    <source>
        <strain evidence="7 8">V23-08</strain>
    </source>
</reference>
<proteinExistence type="inferred from homology"/>
<dbReference type="InterPro" id="IPR051677">
    <property type="entry name" value="AfsR-DnrI-RedD_regulator"/>
</dbReference>
<dbReference type="InterPro" id="IPR005158">
    <property type="entry name" value="BTAD"/>
</dbReference>
<keyword evidence="2" id="KW-0805">Transcription regulation</keyword>
<evidence type="ECO:0000256" key="3">
    <source>
        <dbReference type="ARBA" id="ARBA00023125"/>
    </source>
</evidence>
<dbReference type="InterPro" id="IPR036388">
    <property type="entry name" value="WH-like_DNA-bd_sf"/>
</dbReference>
<evidence type="ECO:0000256" key="2">
    <source>
        <dbReference type="ARBA" id="ARBA00023015"/>
    </source>
</evidence>
<evidence type="ECO:0000313" key="7">
    <source>
        <dbReference type="EMBL" id="MEA5360353.1"/>
    </source>
</evidence>
<name>A0ABU5R2B8_9PSEU</name>
<dbReference type="PANTHER" id="PTHR35807">
    <property type="entry name" value="TRANSCRIPTIONAL REGULATOR REDD-RELATED"/>
    <property type="match status" value="1"/>
</dbReference>
<dbReference type="Proteomes" id="UP001304298">
    <property type="component" value="Unassembled WGS sequence"/>
</dbReference>
<keyword evidence="4" id="KW-0804">Transcription</keyword>
<evidence type="ECO:0000256" key="4">
    <source>
        <dbReference type="ARBA" id="ARBA00023163"/>
    </source>
</evidence>
<comment type="similarity">
    <text evidence="1">Belongs to the AfsR/DnrI/RedD regulatory family.</text>
</comment>
<dbReference type="SMART" id="SM01043">
    <property type="entry name" value="BTAD"/>
    <property type="match status" value="1"/>
</dbReference>
<dbReference type="Pfam" id="PF00486">
    <property type="entry name" value="Trans_reg_C"/>
    <property type="match status" value="1"/>
</dbReference>
<dbReference type="Gene3D" id="1.25.40.10">
    <property type="entry name" value="Tetratricopeptide repeat domain"/>
    <property type="match status" value="1"/>
</dbReference>
<dbReference type="PANTHER" id="PTHR35807:SF1">
    <property type="entry name" value="TRANSCRIPTIONAL REGULATOR REDD"/>
    <property type="match status" value="1"/>
</dbReference>
<sequence length="258" mass="28741">MRYEMLGRLHVIGAPGQAPRRLSAPKVESVLMALLVQANQVVSVDQLITEVWDQRPPRRATATIHVYVSQLRKFLSSVEPAAQPLATVSPGYVLHVPPEATDRHEFRSTVFRARTYAAADRHAEAVPLLRDALAASEGTWRPAGEAGPVTAGFLTWLDETRLECKELLVDCLHALGQHRELTGRLPGLVRQHPLHETFYRQLMLAYYRCGRRAEALNVYQALRTRLRAELGLDPCRAAQELHLAILSAEDAPVLQPTG</sequence>
<dbReference type="Pfam" id="PF03704">
    <property type="entry name" value="BTAD"/>
    <property type="match status" value="1"/>
</dbReference>
<keyword evidence="3 5" id="KW-0238">DNA-binding</keyword>
<dbReference type="InterPro" id="IPR016032">
    <property type="entry name" value="Sig_transdc_resp-reg_C-effctor"/>
</dbReference>
<feature type="DNA-binding region" description="OmpR/PhoB-type" evidence="5">
    <location>
        <begin position="1"/>
        <end position="96"/>
    </location>
</feature>